<dbReference type="GO" id="GO:0042286">
    <property type="term" value="F:glutamate-1-semialdehyde 2,1-aminomutase activity"/>
    <property type="evidence" value="ECO:0007669"/>
    <property type="project" value="UniProtKB-EC"/>
</dbReference>
<dbReference type="SUPFAM" id="SSF53383">
    <property type="entry name" value="PLP-dependent transferases"/>
    <property type="match status" value="1"/>
</dbReference>
<dbReference type="GO" id="GO:0008483">
    <property type="term" value="F:transaminase activity"/>
    <property type="evidence" value="ECO:0007669"/>
    <property type="project" value="InterPro"/>
</dbReference>
<protein>
    <recommendedName>
        <fullName evidence="4">glutamate-1-semialdehyde 2,1-aminomutase</fullName>
        <ecNumber evidence="4">5.4.3.8</ecNumber>
    </recommendedName>
</protein>
<dbReference type="EC" id="5.4.3.8" evidence="4"/>
<dbReference type="InterPro" id="IPR015421">
    <property type="entry name" value="PyrdxlP-dep_Trfase_major"/>
</dbReference>
<keyword evidence="5 8" id="KW-0663">Pyridoxal phosphate</keyword>
<evidence type="ECO:0000256" key="8">
    <source>
        <dbReference type="RuleBase" id="RU003560"/>
    </source>
</evidence>
<keyword evidence="6" id="KW-0413">Isomerase</keyword>
<evidence type="ECO:0000313" key="9">
    <source>
        <dbReference type="EMBL" id="OGG44775.1"/>
    </source>
</evidence>
<evidence type="ECO:0000256" key="2">
    <source>
        <dbReference type="ARBA" id="ARBA00004819"/>
    </source>
</evidence>
<dbReference type="PANTHER" id="PTHR43713:SF3">
    <property type="entry name" value="GLUTAMATE-1-SEMIALDEHYDE 2,1-AMINOMUTASE 1, CHLOROPLASTIC-RELATED"/>
    <property type="match status" value="1"/>
</dbReference>
<comment type="pathway">
    <text evidence="2">Porphyrin-containing compound metabolism; protoporphyrin-IX biosynthesis; 5-aminolevulinate from L-glutamyl-tRNA(Glu): step 2/2.</text>
</comment>
<dbReference type="FunFam" id="3.40.640.10:FF:000021">
    <property type="entry name" value="Glutamate-1-semialdehyde 2,1-aminomutase"/>
    <property type="match status" value="1"/>
</dbReference>
<evidence type="ECO:0000256" key="6">
    <source>
        <dbReference type="ARBA" id="ARBA00023235"/>
    </source>
</evidence>
<dbReference type="InterPro" id="IPR005814">
    <property type="entry name" value="Aminotrans_3"/>
</dbReference>
<evidence type="ECO:0000313" key="10">
    <source>
        <dbReference type="Proteomes" id="UP000178606"/>
    </source>
</evidence>
<dbReference type="InterPro" id="IPR015422">
    <property type="entry name" value="PyrdxlP-dep_Trfase_small"/>
</dbReference>
<gene>
    <name evidence="9" type="ORF">A3F84_03155</name>
</gene>
<sequence length="438" mass="47514">MEDFIERYQAHSPRSRALYERARSVLPGGTTRTSVFYAPYPLYLSRGEGCRVWDADGRGRIDFNGNATSQIHGHGHPAVVEAVRRQAERGVSFGAPSEAEVRLAEVLCERVPSVEQVRFTSSGTEAVMYALRAARAFTGRRKIAKCEGGFHGAHDSVHVSFSAGDPAGPEDRFEAQPESQGMIGYEDTVIFPFNDIARTEAILERHGGDLAAVILEPVPGSRGCLPPDPAFLRMLREATARLGIVLIFDEVMCLRVSYRGAQGRYGVTPDLTTMGKIVGGGLPLAAFGGRRDLMALLDPSGGPMIPHTGTFNGAALAAAAGAAAMEALTPEAFERFERLGERLRAGLGQVFRRREVKAQVTGVGSMFKVHTTDRRLRTLRDTAHGDRRMSQQLFFGLLHRGILPFASGMGCLSTPMGEAEVDAFVKAVDETLVEDMGY</sequence>
<evidence type="ECO:0000256" key="5">
    <source>
        <dbReference type="ARBA" id="ARBA00022898"/>
    </source>
</evidence>
<dbReference type="Proteomes" id="UP000178606">
    <property type="component" value="Unassembled WGS sequence"/>
</dbReference>
<dbReference type="InterPro" id="IPR015424">
    <property type="entry name" value="PyrdxlP-dep_Trfase"/>
</dbReference>
<evidence type="ECO:0000256" key="4">
    <source>
        <dbReference type="ARBA" id="ARBA00012143"/>
    </source>
</evidence>
<evidence type="ECO:0000256" key="1">
    <source>
        <dbReference type="ARBA" id="ARBA00001933"/>
    </source>
</evidence>
<dbReference type="GO" id="GO:0006779">
    <property type="term" value="P:porphyrin-containing compound biosynthetic process"/>
    <property type="evidence" value="ECO:0007669"/>
    <property type="project" value="UniProtKB-KW"/>
</dbReference>
<comment type="similarity">
    <text evidence="3">Belongs to the class-III pyridoxal-phosphate-dependent aminotransferase family. HemL subfamily.</text>
</comment>
<dbReference type="AlphaFoldDB" id="A0A1F6C6L6"/>
<comment type="cofactor">
    <cofactor evidence="1">
        <name>pyridoxal 5'-phosphate</name>
        <dbReference type="ChEBI" id="CHEBI:597326"/>
    </cofactor>
</comment>
<dbReference type="EMBL" id="MFKF01000396">
    <property type="protein sequence ID" value="OGG44775.1"/>
    <property type="molecule type" value="Genomic_DNA"/>
</dbReference>
<evidence type="ECO:0000256" key="3">
    <source>
        <dbReference type="ARBA" id="ARBA00008981"/>
    </source>
</evidence>
<accession>A0A1F6C6L6</accession>
<dbReference type="Pfam" id="PF00202">
    <property type="entry name" value="Aminotran_3"/>
    <property type="match status" value="1"/>
</dbReference>
<dbReference type="Gene3D" id="3.90.1150.10">
    <property type="entry name" value="Aspartate Aminotransferase, domain 1"/>
    <property type="match status" value="1"/>
</dbReference>
<organism evidence="9 10">
    <name type="scientific">Handelsmanbacteria sp. (strain RIFCSPLOWO2_12_FULL_64_10)</name>
    <dbReference type="NCBI Taxonomy" id="1817868"/>
    <lineage>
        <taxon>Bacteria</taxon>
        <taxon>Candidatus Handelsmaniibacteriota</taxon>
    </lineage>
</organism>
<reference evidence="9 10" key="1">
    <citation type="journal article" date="2016" name="Nat. Commun.">
        <title>Thousands of microbial genomes shed light on interconnected biogeochemical processes in an aquifer system.</title>
        <authorList>
            <person name="Anantharaman K."/>
            <person name="Brown C.T."/>
            <person name="Hug L.A."/>
            <person name="Sharon I."/>
            <person name="Castelle C.J."/>
            <person name="Probst A.J."/>
            <person name="Thomas B.C."/>
            <person name="Singh A."/>
            <person name="Wilkins M.J."/>
            <person name="Karaoz U."/>
            <person name="Brodie E.L."/>
            <person name="Williams K.H."/>
            <person name="Hubbard S.S."/>
            <person name="Banfield J.F."/>
        </authorList>
    </citation>
    <scope>NUCLEOTIDE SEQUENCE [LARGE SCALE GENOMIC DNA]</scope>
    <source>
        <strain evidence="10">RIFCSPLOWO2_12_FULL_64_10</strain>
    </source>
</reference>
<comment type="caution">
    <text evidence="9">The sequence shown here is derived from an EMBL/GenBank/DDBJ whole genome shotgun (WGS) entry which is preliminary data.</text>
</comment>
<dbReference type="CDD" id="cd00610">
    <property type="entry name" value="OAT_like"/>
    <property type="match status" value="1"/>
</dbReference>
<name>A0A1F6C6L6_HANXR</name>
<keyword evidence="7" id="KW-0627">Porphyrin biosynthesis</keyword>
<dbReference type="GO" id="GO:0030170">
    <property type="term" value="F:pyridoxal phosphate binding"/>
    <property type="evidence" value="ECO:0007669"/>
    <property type="project" value="InterPro"/>
</dbReference>
<dbReference type="PANTHER" id="PTHR43713">
    <property type="entry name" value="GLUTAMATE-1-SEMIALDEHYDE 2,1-AMINOMUTASE"/>
    <property type="match status" value="1"/>
</dbReference>
<dbReference type="Gene3D" id="3.40.640.10">
    <property type="entry name" value="Type I PLP-dependent aspartate aminotransferase-like (Major domain)"/>
    <property type="match status" value="1"/>
</dbReference>
<proteinExistence type="inferred from homology"/>
<evidence type="ECO:0000256" key="7">
    <source>
        <dbReference type="ARBA" id="ARBA00023244"/>
    </source>
</evidence>